<dbReference type="PANTHER" id="PTHR35175">
    <property type="entry name" value="DUF1289 DOMAIN-CONTAINING PROTEIN"/>
    <property type="match status" value="1"/>
</dbReference>
<gene>
    <name evidence="1" type="ORF">I6N98_05160</name>
</gene>
<dbReference type="EMBL" id="CP066167">
    <property type="protein sequence ID" value="QQD19243.1"/>
    <property type="molecule type" value="Genomic_DNA"/>
</dbReference>
<name>A0A7T4R2G7_9GAMM</name>
<sequence length="65" mass="7065">MADSNSDKPVASPCISVCALDDQDVCTGCFRTLDEIGDWSSMGNERRREVILAANQRSKARFGLG</sequence>
<dbReference type="InterPro" id="IPR010710">
    <property type="entry name" value="DUF1289"/>
</dbReference>
<evidence type="ECO:0000313" key="2">
    <source>
        <dbReference type="Proteomes" id="UP000596063"/>
    </source>
</evidence>
<organism evidence="1 2">
    <name type="scientific">Spongiibacter nanhainus</name>
    <dbReference type="NCBI Taxonomy" id="2794344"/>
    <lineage>
        <taxon>Bacteria</taxon>
        <taxon>Pseudomonadati</taxon>
        <taxon>Pseudomonadota</taxon>
        <taxon>Gammaproteobacteria</taxon>
        <taxon>Cellvibrionales</taxon>
        <taxon>Spongiibacteraceae</taxon>
        <taxon>Spongiibacter</taxon>
    </lineage>
</organism>
<protein>
    <submittedName>
        <fullName evidence="1">DUF1289 domain-containing protein</fullName>
    </submittedName>
</protein>
<dbReference type="Pfam" id="PF06945">
    <property type="entry name" value="DUF1289"/>
    <property type="match status" value="1"/>
</dbReference>
<dbReference type="KEGG" id="snan:I6N98_05160"/>
<proteinExistence type="predicted"/>
<dbReference type="Proteomes" id="UP000596063">
    <property type="component" value="Chromosome"/>
</dbReference>
<reference evidence="1 2" key="1">
    <citation type="submission" date="2020-12" db="EMBL/GenBank/DDBJ databases">
        <authorList>
            <person name="Shan Y."/>
        </authorList>
    </citation>
    <scope>NUCLEOTIDE SEQUENCE [LARGE SCALE GENOMIC DNA]</scope>
    <source>
        <strain evidence="2">csc3.9</strain>
    </source>
</reference>
<dbReference type="RefSeq" id="WP_198570728.1">
    <property type="nucleotide sequence ID" value="NZ_CP066167.1"/>
</dbReference>
<dbReference type="PANTHER" id="PTHR35175:SF2">
    <property type="entry name" value="DUF1289 DOMAIN-CONTAINING PROTEIN"/>
    <property type="match status" value="1"/>
</dbReference>
<keyword evidence="2" id="KW-1185">Reference proteome</keyword>
<accession>A0A7T4R2G7</accession>
<dbReference type="AlphaFoldDB" id="A0A7T4R2G7"/>
<evidence type="ECO:0000313" key="1">
    <source>
        <dbReference type="EMBL" id="QQD19243.1"/>
    </source>
</evidence>